<protein>
    <recommendedName>
        <fullName evidence="5">Integrase SAM-like N-terminal domain-containing protein</fullName>
    </recommendedName>
</protein>
<gene>
    <name evidence="3" type="ORF">NQ317_017366</name>
</gene>
<comment type="caution">
    <text evidence="3">The sequence shown here is derived from an EMBL/GenBank/DDBJ whole genome shotgun (WGS) entry which is preliminary data.</text>
</comment>
<evidence type="ECO:0008006" key="5">
    <source>
        <dbReference type="Google" id="ProtNLM"/>
    </source>
</evidence>
<name>A0ABQ9JQR6_9CUCU</name>
<proteinExistence type="predicted"/>
<evidence type="ECO:0000256" key="2">
    <source>
        <dbReference type="SAM" id="MobiDB-lite"/>
    </source>
</evidence>
<dbReference type="Proteomes" id="UP001162164">
    <property type="component" value="Unassembled WGS sequence"/>
</dbReference>
<dbReference type="Gene3D" id="1.10.150.130">
    <property type="match status" value="1"/>
</dbReference>
<evidence type="ECO:0000313" key="3">
    <source>
        <dbReference type="EMBL" id="KAJ8980605.1"/>
    </source>
</evidence>
<accession>A0ABQ9JQR6</accession>
<organism evidence="3 4">
    <name type="scientific">Molorchus minor</name>
    <dbReference type="NCBI Taxonomy" id="1323400"/>
    <lineage>
        <taxon>Eukaryota</taxon>
        <taxon>Metazoa</taxon>
        <taxon>Ecdysozoa</taxon>
        <taxon>Arthropoda</taxon>
        <taxon>Hexapoda</taxon>
        <taxon>Insecta</taxon>
        <taxon>Pterygota</taxon>
        <taxon>Neoptera</taxon>
        <taxon>Endopterygota</taxon>
        <taxon>Coleoptera</taxon>
        <taxon>Polyphaga</taxon>
        <taxon>Cucujiformia</taxon>
        <taxon>Chrysomeloidea</taxon>
        <taxon>Cerambycidae</taxon>
        <taxon>Lamiinae</taxon>
        <taxon>Monochamini</taxon>
        <taxon>Molorchus</taxon>
    </lineage>
</organism>
<keyword evidence="4" id="KW-1185">Reference proteome</keyword>
<dbReference type="InterPro" id="IPR010998">
    <property type="entry name" value="Integrase_recombinase_N"/>
</dbReference>
<evidence type="ECO:0000313" key="4">
    <source>
        <dbReference type="Proteomes" id="UP001162164"/>
    </source>
</evidence>
<feature type="region of interest" description="Disordered" evidence="2">
    <location>
        <begin position="91"/>
        <end position="115"/>
    </location>
</feature>
<reference evidence="3" key="1">
    <citation type="journal article" date="2023" name="Insect Mol. Biol.">
        <title>Genome sequencing provides insights into the evolution of gene families encoding plant cell wall-degrading enzymes in longhorned beetles.</title>
        <authorList>
            <person name="Shin N.R."/>
            <person name="Okamura Y."/>
            <person name="Kirsch R."/>
            <person name="Pauchet Y."/>
        </authorList>
    </citation>
    <scope>NUCLEOTIDE SEQUENCE</scope>
    <source>
        <strain evidence="3">MMC_N1</strain>
    </source>
</reference>
<keyword evidence="1" id="KW-0238">DNA-binding</keyword>
<sequence length="201" mass="23549">MQGLFRNEPHYNTHYLDARSGTERLIFLLGLQMSQYFYRRGIQSVTQRGLIKWLGSKYVGRPNNREVLRVDKRKGLGWSRRKSTELPAVLTTGSGEREESIPTRGNRLNPKGPRDAANSVISNLLPEKSRRQYQNAYQQFKEWCETNKARKISENVLLAYFAEKSKKVKSSTLWAIYSMLKSTLLLKKTWILRNLPRWFHI</sequence>
<evidence type="ECO:0000256" key="1">
    <source>
        <dbReference type="ARBA" id="ARBA00023125"/>
    </source>
</evidence>
<dbReference type="EMBL" id="JAPWTJ010000249">
    <property type="protein sequence ID" value="KAJ8980605.1"/>
    <property type="molecule type" value="Genomic_DNA"/>
</dbReference>